<gene>
    <name evidence="1" type="primary">g8340</name>
    <name evidence="1" type="ORF">NpPPO83_00008340</name>
</gene>
<reference evidence="1" key="1">
    <citation type="submission" date="2024-09" db="EMBL/GenBank/DDBJ databases">
        <title>Draft Genome Sequences of Neofusicoccum parvum.</title>
        <authorList>
            <person name="Ashida A."/>
            <person name="Camagna M."/>
            <person name="Tanaka A."/>
            <person name="Takemoto D."/>
        </authorList>
    </citation>
    <scope>NUCLEOTIDE SEQUENCE</scope>
    <source>
        <strain evidence="1">PPO83</strain>
    </source>
</reference>
<accession>A0ACB5S008</accession>
<evidence type="ECO:0000313" key="2">
    <source>
        <dbReference type="Proteomes" id="UP001165186"/>
    </source>
</evidence>
<keyword evidence="1" id="KW-0378">Hydrolase</keyword>
<sequence length="533" mass="57733">MKLLTLRSLSDLLRTTRALSLPESRSTVPSNAAQHPPQQVNDGMDQLQELAQSRAELAALKLKFSENDPAPVSNGPPLTQNKPAVPQSKPALVQSKHMPTQSELAPTQNKSASSKTGAAPSTSGLRGSRHAAAPAPAVSHPDPSGRTISSLQNTNPTDNNSAKIGIHAPVNPRGIAQTSSKSLLGQGYRPPSKEKIAKRGAVRIVPLNPPGASFSTAVQKSHSGQHGETSQDTVRLAAEAEAEASKSKQEAAKLAEEGQRKREAAKKAEEDARRREEQTMKETKENTCRYEEEATKAAAEQLHARNAADDPLTSDNGGQATKKRPANATSCQPDMPTAEREDFSINSGRRICISNLPSGADRKDIHELIDKKANAGGAIEHIAIFHRSDGRPGYALVDFADPKDAKHVVTWMSNEKLFGWPVNLRLARELNKVTIDELINTGLAPFMTTLETPGAEKAAHNTTSCRYWLAGHCRNGVNCSQFKARRETPQRSKRNYDFGMPLPDEFDDGESGASIFGTNVYRPTALRMAYDME</sequence>
<organism evidence="1 2">
    <name type="scientific">Neofusicoccum parvum</name>
    <dbReference type="NCBI Taxonomy" id="310453"/>
    <lineage>
        <taxon>Eukaryota</taxon>
        <taxon>Fungi</taxon>
        <taxon>Dikarya</taxon>
        <taxon>Ascomycota</taxon>
        <taxon>Pezizomycotina</taxon>
        <taxon>Dothideomycetes</taxon>
        <taxon>Dothideomycetes incertae sedis</taxon>
        <taxon>Botryosphaeriales</taxon>
        <taxon>Botryosphaeriaceae</taxon>
        <taxon>Neofusicoccum</taxon>
    </lineage>
</organism>
<dbReference type="Proteomes" id="UP001165186">
    <property type="component" value="Unassembled WGS sequence"/>
</dbReference>
<evidence type="ECO:0000313" key="1">
    <source>
        <dbReference type="EMBL" id="GME26098.1"/>
    </source>
</evidence>
<proteinExistence type="predicted"/>
<comment type="caution">
    <text evidence="1">The sequence shown here is derived from an EMBL/GenBank/DDBJ whole genome shotgun (WGS) entry which is preliminary data.</text>
</comment>
<keyword evidence="2" id="KW-1185">Reference proteome</keyword>
<dbReference type="EMBL" id="BSXG01000025">
    <property type="protein sequence ID" value="GME26098.1"/>
    <property type="molecule type" value="Genomic_DNA"/>
</dbReference>
<name>A0ACB5S008_9PEZI</name>
<protein>
    <submittedName>
        <fullName evidence="1">Nudix hydrolase</fullName>
    </submittedName>
</protein>